<evidence type="ECO:0000256" key="10">
    <source>
        <dbReference type="ARBA" id="ARBA00047348"/>
    </source>
</evidence>
<evidence type="ECO:0000256" key="9">
    <source>
        <dbReference type="ARBA" id="ARBA00023136"/>
    </source>
</evidence>
<feature type="transmembrane region" description="Helical" evidence="11">
    <location>
        <begin position="253"/>
        <end position="271"/>
    </location>
</feature>
<evidence type="ECO:0000313" key="13">
    <source>
        <dbReference type="Proteomes" id="UP001596391"/>
    </source>
</evidence>
<keyword evidence="4" id="KW-1003">Cell membrane</keyword>
<feature type="transmembrane region" description="Helical" evidence="11">
    <location>
        <begin position="518"/>
        <end position="539"/>
    </location>
</feature>
<keyword evidence="9 11" id="KW-0472">Membrane</keyword>
<feature type="transmembrane region" description="Helical" evidence="11">
    <location>
        <begin position="467"/>
        <end position="486"/>
    </location>
</feature>
<dbReference type="PANTHER" id="PTHR11101">
    <property type="entry name" value="PHOSPHATE TRANSPORTER"/>
    <property type="match status" value="1"/>
</dbReference>
<evidence type="ECO:0000256" key="8">
    <source>
        <dbReference type="ARBA" id="ARBA00022989"/>
    </source>
</evidence>
<evidence type="ECO:0000256" key="6">
    <source>
        <dbReference type="ARBA" id="ARBA00022692"/>
    </source>
</evidence>
<accession>A0ABW1Z8I7</accession>
<protein>
    <recommendedName>
        <fullName evidence="11">Phosphate transporter</fullName>
    </recommendedName>
</protein>
<evidence type="ECO:0000313" key="12">
    <source>
        <dbReference type="EMBL" id="MFC6645762.1"/>
    </source>
</evidence>
<evidence type="ECO:0000256" key="11">
    <source>
        <dbReference type="RuleBase" id="RU363058"/>
    </source>
</evidence>
<evidence type="ECO:0000256" key="3">
    <source>
        <dbReference type="ARBA" id="ARBA00022448"/>
    </source>
</evidence>
<feature type="transmembrane region" description="Helical" evidence="11">
    <location>
        <begin position="426"/>
        <end position="446"/>
    </location>
</feature>
<evidence type="ECO:0000256" key="1">
    <source>
        <dbReference type="ARBA" id="ARBA00004651"/>
    </source>
</evidence>
<keyword evidence="5 11" id="KW-0592">Phosphate transport</keyword>
<keyword evidence="3 11" id="KW-0813">Transport</keyword>
<organism evidence="12 13">
    <name type="scientific">Granulicella cerasi</name>
    <dbReference type="NCBI Taxonomy" id="741063"/>
    <lineage>
        <taxon>Bacteria</taxon>
        <taxon>Pseudomonadati</taxon>
        <taxon>Acidobacteriota</taxon>
        <taxon>Terriglobia</taxon>
        <taxon>Terriglobales</taxon>
        <taxon>Acidobacteriaceae</taxon>
        <taxon>Granulicella</taxon>
    </lineage>
</organism>
<keyword evidence="6 11" id="KW-0812">Transmembrane</keyword>
<dbReference type="Pfam" id="PF01384">
    <property type="entry name" value="PHO4"/>
    <property type="match status" value="1"/>
</dbReference>
<comment type="catalytic activity">
    <reaction evidence="10">
        <text>phosphate(in) + H(+)(in) = phosphate(out) + H(+)(out)</text>
        <dbReference type="Rhea" id="RHEA:29939"/>
        <dbReference type="ChEBI" id="CHEBI:15378"/>
        <dbReference type="ChEBI" id="CHEBI:43474"/>
    </reaction>
</comment>
<feature type="transmembrane region" description="Helical" evidence="11">
    <location>
        <begin position="65"/>
        <end position="84"/>
    </location>
</feature>
<evidence type="ECO:0000256" key="5">
    <source>
        <dbReference type="ARBA" id="ARBA00022592"/>
    </source>
</evidence>
<feature type="transmembrane region" description="Helical" evidence="11">
    <location>
        <begin position="33"/>
        <end position="53"/>
    </location>
</feature>
<dbReference type="RefSeq" id="WP_263369479.1">
    <property type="nucleotide sequence ID" value="NZ_JAGSYD010000001.1"/>
</dbReference>
<evidence type="ECO:0000256" key="4">
    <source>
        <dbReference type="ARBA" id="ARBA00022475"/>
    </source>
</evidence>
<reference evidence="13" key="1">
    <citation type="journal article" date="2019" name="Int. J. Syst. Evol. Microbiol.">
        <title>The Global Catalogue of Microorganisms (GCM) 10K type strain sequencing project: providing services to taxonomists for standard genome sequencing and annotation.</title>
        <authorList>
            <consortium name="The Broad Institute Genomics Platform"/>
            <consortium name="The Broad Institute Genome Sequencing Center for Infectious Disease"/>
            <person name="Wu L."/>
            <person name="Ma J."/>
        </authorList>
    </citation>
    <scope>NUCLEOTIDE SEQUENCE [LARGE SCALE GENOMIC DNA]</scope>
    <source>
        <strain evidence="13">CGMCC 1.16026</strain>
    </source>
</reference>
<comment type="similarity">
    <text evidence="2">Belongs to the inorganic phosphate transporter (PiT) (TC 2.A.20) family. Pit subfamily.</text>
</comment>
<feature type="transmembrane region" description="Helical" evidence="11">
    <location>
        <begin position="175"/>
        <end position="193"/>
    </location>
</feature>
<evidence type="ECO:0000256" key="7">
    <source>
        <dbReference type="ARBA" id="ARBA00022847"/>
    </source>
</evidence>
<dbReference type="Proteomes" id="UP001596391">
    <property type="component" value="Unassembled WGS sequence"/>
</dbReference>
<feature type="transmembrane region" description="Helical" evidence="11">
    <location>
        <begin position="114"/>
        <end position="137"/>
    </location>
</feature>
<dbReference type="PANTHER" id="PTHR11101:SF65">
    <property type="entry name" value="LOW-AFFINITY INORGANIC PHOSPHATE TRANSPORTER PITA-RELATED"/>
    <property type="match status" value="1"/>
</dbReference>
<keyword evidence="8 11" id="KW-1133">Transmembrane helix</keyword>
<name>A0ABW1Z8I7_9BACT</name>
<keyword evidence="13" id="KW-1185">Reference proteome</keyword>
<sequence length="544" mass="57618">MASTITPPLPAAGRAKHSSLLDKKLQDSAVGRWGGFLFGAIVVAGLGYVGVKLSTDLQGIHQSSIFPYLLLGLALLIALGFEFVNGFHDTANAVATVIYTHSLEPHIAVVWSGVWNFLGVLTSSGIVAYTIVALLPVELILKVSKGSGFSMVFALLVAAILWNLGTWWMGLPASSSHTMIGSVIGVGVANQLMHGRSGVSGLDWGEAIKVGKALFFSPIIGFLGAALLLWISKRVLSDPKLFEAPEGDQPPSFWTRCLLILTCTGVSFAHGSNDGQKGMGLIMLILVGTVPTAYALNHTVDHGSEVTFAAVSQQVSDVLQRYEGPGAVVVGGDAGTTLEQFIATKHYTPSVLVASQGMVQAIRTEESDYGSLGKVPANMQANVRNQMYLLSETFRLLPKEGPKMAEADQKVLNNYKTFLDHSTKYIPAWVKVAVALALGLGTMIGWKRIVVTVGERIGKEHLTYAQGASAELVAMGTIMGASFIGVPVSTTHVLSSGVAGTMAANGSGLQWSTIRNIAMAWLLTLPAAALLSGMLYWLFAHIAK</sequence>
<evidence type="ECO:0000256" key="2">
    <source>
        <dbReference type="ARBA" id="ARBA00005342"/>
    </source>
</evidence>
<comment type="caution">
    <text evidence="12">The sequence shown here is derived from an EMBL/GenBank/DDBJ whole genome shotgun (WGS) entry which is preliminary data.</text>
</comment>
<gene>
    <name evidence="12" type="ORF">ACFQBQ_09255</name>
</gene>
<feature type="transmembrane region" description="Helical" evidence="11">
    <location>
        <begin position="213"/>
        <end position="233"/>
    </location>
</feature>
<feature type="transmembrane region" description="Helical" evidence="11">
    <location>
        <begin position="149"/>
        <end position="169"/>
    </location>
</feature>
<dbReference type="InterPro" id="IPR001204">
    <property type="entry name" value="Phos_transporter"/>
</dbReference>
<keyword evidence="7" id="KW-0769">Symport</keyword>
<dbReference type="EMBL" id="JBHSWI010000001">
    <property type="protein sequence ID" value="MFC6645762.1"/>
    <property type="molecule type" value="Genomic_DNA"/>
</dbReference>
<feature type="transmembrane region" description="Helical" evidence="11">
    <location>
        <begin position="278"/>
        <end position="296"/>
    </location>
</feature>
<proteinExistence type="inferred from homology"/>
<comment type="subcellular location">
    <subcellularLocation>
        <location evidence="1">Cell membrane</location>
        <topology evidence="1">Multi-pass membrane protein</topology>
    </subcellularLocation>
    <subcellularLocation>
        <location evidence="11">Membrane</location>
        <topology evidence="11">Multi-pass membrane protein</topology>
    </subcellularLocation>
</comment>